<dbReference type="OrthoDB" id="4489836at2759"/>
<protein>
    <submittedName>
        <fullName evidence="2">Uncharacterized protein</fullName>
    </submittedName>
</protein>
<feature type="region of interest" description="Disordered" evidence="1">
    <location>
        <begin position="1"/>
        <end position="22"/>
    </location>
</feature>
<dbReference type="GeneID" id="64974451"/>
<feature type="compositionally biased region" description="Polar residues" evidence="1">
    <location>
        <begin position="1"/>
        <end position="21"/>
    </location>
</feature>
<accession>A0A7R8AML3</accession>
<dbReference type="EMBL" id="AP024446">
    <property type="protein sequence ID" value="BCS24446.1"/>
    <property type="molecule type" value="Genomic_DNA"/>
</dbReference>
<evidence type="ECO:0000313" key="3">
    <source>
        <dbReference type="Proteomes" id="UP000654913"/>
    </source>
</evidence>
<evidence type="ECO:0000256" key="1">
    <source>
        <dbReference type="SAM" id="MobiDB-lite"/>
    </source>
</evidence>
<reference evidence="2" key="1">
    <citation type="submission" date="2021-01" db="EMBL/GenBank/DDBJ databases">
        <authorList>
            <consortium name="Aspergillus puulaauensis MK2 genome sequencing consortium"/>
            <person name="Kazuki M."/>
            <person name="Futagami T."/>
        </authorList>
    </citation>
    <scope>NUCLEOTIDE SEQUENCE</scope>
    <source>
        <strain evidence="2">MK2</strain>
    </source>
</reference>
<dbReference type="AlphaFoldDB" id="A0A7R8AML3"/>
<proteinExistence type="predicted"/>
<sequence>MTNPDLQVSPAQPQNTPQNIPDKTLQDLVDLLDAAYKTYQESLPPTRALNVPRIQAQIQTQAQTQTNAPGTQFSQALVNINILDNAPDMDIWNQWVARAVANNDIRLTTMFKPASAGSMLLVAMPYAVWLRLPQGDPNFTFIHSFS</sequence>
<dbReference type="RefSeq" id="XP_041556640.1">
    <property type="nucleotide sequence ID" value="XM_041704012.1"/>
</dbReference>
<reference evidence="2" key="2">
    <citation type="submission" date="2021-02" db="EMBL/GenBank/DDBJ databases">
        <title>Aspergillus puulaauensis MK2 genome sequence.</title>
        <authorList>
            <person name="Futagami T."/>
            <person name="Mori K."/>
            <person name="Kadooka C."/>
            <person name="Tanaka T."/>
        </authorList>
    </citation>
    <scope>NUCLEOTIDE SEQUENCE</scope>
    <source>
        <strain evidence="2">MK2</strain>
    </source>
</reference>
<gene>
    <name evidence="2" type="ORF">APUU_40890A</name>
</gene>
<dbReference type="Proteomes" id="UP000654913">
    <property type="component" value="Chromosome 4"/>
</dbReference>
<keyword evidence="3" id="KW-1185">Reference proteome</keyword>
<name>A0A7R8AML3_9EURO</name>
<evidence type="ECO:0000313" key="2">
    <source>
        <dbReference type="EMBL" id="BCS24446.1"/>
    </source>
</evidence>
<dbReference type="KEGG" id="apuu:APUU_40890A"/>
<organism evidence="2 3">
    <name type="scientific">Aspergillus puulaauensis</name>
    <dbReference type="NCBI Taxonomy" id="1220207"/>
    <lineage>
        <taxon>Eukaryota</taxon>
        <taxon>Fungi</taxon>
        <taxon>Dikarya</taxon>
        <taxon>Ascomycota</taxon>
        <taxon>Pezizomycotina</taxon>
        <taxon>Eurotiomycetes</taxon>
        <taxon>Eurotiomycetidae</taxon>
        <taxon>Eurotiales</taxon>
        <taxon>Aspergillaceae</taxon>
        <taxon>Aspergillus</taxon>
    </lineage>
</organism>